<keyword evidence="5 6" id="KW-0472">Membrane</keyword>
<dbReference type="EMBL" id="JAVRBK010000001">
    <property type="protein sequence ID" value="KAK5650973.1"/>
    <property type="molecule type" value="Genomic_DNA"/>
</dbReference>
<gene>
    <name evidence="7" type="ORF">RI129_002002</name>
</gene>
<dbReference type="AlphaFoldDB" id="A0AAN7VXI8"/>
<dbReference type="PANTHER" id="PTHR13628:SF1">
    <property type="entry name" value="TRANSMEMBRANE PROTEIN 267"/>
    <property type="match status" value="1"/>
</dbReference>
<accession>A0AAN7VXI8</accession>
<evidence type="ECO:0000313" key="7">
    <source>
        <dbReference type="EMBL" id="KAK5650973.1"/>
    </source>
</evidence>
<evidence type="ECO:0000256" key="2">
    <source>
        <dbReference type="ARBA" id="ARBA00013977"/>
    </source>
</evidence>
<name>A0AAN7VXI8_9COLE</name>
<evidence type="ECO:0000256" key="5">
    <source>
        <dbReference type="ARBA" id="ARBA00023136"/>
    </source>
</evidence>
<organism evidence="7 8">
    <name type="scientific">Pyrocoelia pectoralis</name>
    <dbReference type="NCBI Taxonomy" id="417401"/>
    <lineage>
        <taxon>Eukaryota</taxon>
        <taxon>Metazoa</taxon>
        <taxon>Ecdysozoa</taxon>
        <taxon>Arthropoda</taxon>
        <taxon>Hexapoda</taxon>
        <taxon>Insecta</taxon>
        <taxon>Pterygota</taxon>
        <taxon>Neoptera</taxon>
        <taxon>Endopterygota</taxon>
        <taxon>Coleoptera</taxon>
        <taxon>Polyphaga</taxon>
        <taxon>Elateriformia</taxon>
        <taxon>Elateroidea</taxon>
        <taxon>Lampyridae</taxon>
        <taxon>Lampyrinae</taxon>
        <taxon>Pyrocoelia</taxon>
    </lineage>
</organism>
<feature type="transmembrane region" description="Helical" evidence="6">
    <location>
        <begin position="12"/>
        <end position="28"/>
    </location>
</feature>
<evidence type="ECO:0000256" key="4">
    <source>
        <dbReference type="ARBA" id="ARBA00022989"/>
    </source>
</evidence>
<keyword evidence="4 6" id="KW-1133">Transmembrane helix</keyword>
<protein>
    <recommendedName>
        <fullName evidence="2">Transmembrane protein 267</fullName>
    </recommendedName>
</protein>
<dbReference type="PANTHER" id="PTHR13628">
    <property type="entry name" value="TRANSMEMBRANE PROTEIN 267"/>
    <property type="match status" value="1"/>
</dbReference>
<sequence length="205" mass="23552">MFFQIFYSSHSFLILLLLLTAIIGDYIVDHSKLHLHRALFDNITHALIGGISWLVVCMVFRNRYTTQTLAEIALCTVIASCIDLDHFYAARSFHLKDATNLKNRPALHCSTFPLFLVFILLLIAHVLHERWLLRITLIILTAFASHHTRDAVRRGYWFYPFGSTQSISYTAYIALTIVIPYLVCLMIKFVGIQQNSSSQFNVDIL</sequence>
<evidence type="ECO:0000256" key="6">
    <source>
        <dbReference type="SAM" id="Phobius"/>
    </source>
</evidence>
<evidence type="ECO:0000256" key="3">
    <source>
        <dbReference type="ARBA" id="ARBA00022692"/>
    </source>
</evidence>
<keyword evidence="3 6" id="KW-0812">Transmembrane</keyword>
<dbReference type="InterPro" id="IPR026572">
    <property type="entry name" value="TMEM267"/>
</dbReference>
<dbReference type="Proteomes" id="UP001329430">
    <property type="component" value="Chromosome 1"/>
</dbReference>
<comment type="caution">
    <text evidence="7">The sequence shown here is derived from an EMBL/GenBank/DDBJ whole genome shotgun (WGS) entry which is preliminary data.</text>
</comment>
<feature type="transmembrane region" description="Helical" evidence="6">
    <location>
        <begin position="43"/>
        <end position="60"/>
    </location>
</feature>
<proteinExistence type="predicted"/>
<dbReference type="GO" id="GO:0016020">
    <property type="term" value="C:membrane"/>
    <property type="evidence" value="ECO:0007669"/>
    <property type="project" value="UniProtKB-SubCell"/>
</dbReference>
<comment type="subcellular location">
    <subcellularLocation>
        <location evidence="1">Membrane</location>
        <topology evidence="1">Multi-pass membrane protein</topology>
    </subcellularLocation>
</comment>
<evidence type="ECO:0000256" key="1">
    <source>
        <dbReference type="ARBA" id="ARBA00004141"/>
    </source>
</evidence>
<feature type="transmembrane region" description="Helical" evidence="6">
    <location>
        <begin position="105"/>
        <end position="124"/>
    </location>
</feature>
<evidence type="ECO:0000313" key="8">
    <source>
        <dbReference type="Proteomes" id="UP001329430"/>
    </source>
</evidence>
<reference evidence="7 8" key="1">
    <citation type="journal article" date="2024" name="Insects">
        <title>An Improved Chromosome-Level Genome Assembly of the Firefly Pyrocoelia pectoralis.</title>
        <authorList>
            <person name="Fu X."/>
            <person name="Meyer-Rochow V.B."/>
            <person name="Ballantyne L."/>
            <person name="Zhu X."/>
        </authorList>
    </citation>
    <scope>NUCLEOTIDE SEQUENCE [LARGE SCALE GENOMIC DNA]</scope>
    <source>
        <strain evidence="7">XCY_ONT2</strain>
    </source>
</reference>
<keyword evidence="8" id="KW-1185">Reference proteome</keyword>
<feature type="transmembrane region" description="Helical" evidence="6">
    <location>
        <begin position="169"/>
        <end position="190"/>
    </location>
</feature>